<reference evidence="2 3" key="1">
    <citation type="submission" date="2022-10" db="EMBL/GenBank/DDBJ databases">
        <title>The complete genomes of actinobacterial strains from the NBC collection.</title>
        <authorList>
            <person name="Joergensen T.S."/>
            <person name="Alvarez Arevalo M."/>
            <person name="Sterndorff E.B."/>
            <person name="Faurdal D."/>
            <person name="Vuksanovic O."/>
            <person name="Mourched A.-S."/>
            <person name="Charusanti P."/>
            <person name="Shaw S."/>
            <person name="Blin K."/>
            <person name="Weber T."/>
        </authorList>
    </citation>
    <scope>NUCLEOTIDE SEQUENCE [LARGE SCALE GENOMIC DNA]</scope>
    <source>
        <strain evidence="2 3">NBC_01413</strain>
    </source>
</reference>
<dbReference type="InterPro" id="IPR000835">
    <property type="entry name" value="HTH_MarR-typ"/>
</dbReference>
<dbReference type="EMBL" id="CP109527">
    <property type="protein sequence ID" value="WTY33920.1"/>
    <property type="molecule type" value="Genomic_DNA"/>
</dbReference>
<dbReference type="PROSITE" id="PS50995">
    <property type="entry name" value="HTH_MARR_2"/>
    <property type="match status" value="1"/>
</dbReference>
<dbReference type="SUPFAM" id="SSF46785">
    <property type="entry name" value="Winged helix' DNA-binding domain"/>
    <property type="match status" value="1"/>
</dbReference>
<dbReference type="InterPro" id="IPR039422">
    <property type="entry name" value="MarR/SlyA-like"/>
</dbReference>
<evidence type="ECO:0000259" key="1">
    <source>
        <dbReference type="PROSITE" id="PS50995"/>
    </source>
</evidence>
<dbReference type="InterPro" id="IPR036388">
    <property type="entry name" value="WH-like_DNA-bd_sf"/>
</dbReference>
<dbReference type="InterPro" id="IPR036390">
    <property type="entry name" value="WH_DNA-bd_sf"/>
</dbReference>
<evidence type="ECO:0000313" key="2">
    <source>
        <dbReference type="EMBL" id="WTY33920.1"/>
    </source>
</evidence>
<dbReference type="PRINTS" id="PR00598">
    <property type="entry name" value="HTHMARR"/>
</dbReference>
<dbReference type="PANTHER" id="PTHR33164:SF99">
    <property type="entry name" value="MARR FAMILY REGULATORY PROTEIN"/>
    <property type="match status" value="1"/>
</dbReference>
<dbReference type="PANTHER" id="PTHR33164">
    <property type="entry name" value="TRANSCRIPTIONAL REGULATOR, MARR FAMILY"/>
    <property type="match status" value="1"/>
</dbReference>
<keyword evidence="3" id="KW-1185">Reference proteome</keyword>
<accession>A0ABZ1N1Z2</accession>
<sequence>MAERSLRDRTCDLWRDRNPELDTSAMVVVAQVKRISALLDRAVEDIYAEADITAAEVGLLVPLRYADPPLTAIRLAEHLGMSRAGVGKTLTKLERRALIARAQNPTDRRSTLIHLTTAGITLIDEVFPREIEAHTQLLADLKHERPTVLQGLDRLARSLEARSDR</sequence>
<gene>
    <name evidence="2" type="ORF">OG308_21570</name>
</gene>
<feature type="domain" description="HTH marR-type" evidence="1">
    <location>
        <begin position="25"/>
        <end position="161"/>
    </location>
</feature>
<evidence type="ECO:0000313" key="3">
    <source>
        <dbReference type="Proteomes" id="UP001621418"/>
    </source>
</evidence>
<dbReference type="Proteomes" id="UP001621418">
    <property type="component" value="Chromosome"/>
</dbReference>
<dbReference type="RefSeq" id="WP_405146198.1">
    <property type="nucleotide sequence ID" value="NZ_CP109527.1"/>
</dbReference>
<dbReference type="Gene3D" id="1.10.10.10">
    <property type="entry name" value="Winged helix-like DNA-binding domain superfamily/Winged helix DNA-binding domain"/>
    <property type="match status" value="1"/>
</dbReference>
<proteinExistence type="predicted"/>
<protein>
    <submittedName>
        <fullName evidence="2">MarR family transcriptional regulator</fullName>
    </submittedName>
</protein>
<name>A0ABZ1N1Z2_9NOCA</name>
<dbReference type="SMART" id="SM00347">
    <property type="entry name" value="HTH_MARR"/>
    <property type="match status" value="1"/>
</dbReference>
<dbReference type="Pfam" id="PF12802">
    <property type="entry name" value="MarR_2"/>
    <property type="match status" value="1"/>
</dbReference>
<organism evidence="2 3">
    <name type="scientific">Nocardia salmonicida</name>
    <dbReference type="NCBI Taxonomy" id="53431"/>
    <lineage>
        <taxon>Bacteria</taxon>
        <taxon>Bacillati</taxon>
        <taxon>Actinomycetota</taxon>
        <taxon>Actinomycetes</taxon>
        <taxon>Mycobacteriales</taxon>
        <taxon>Nocardiaceae</taxon>
        <taxon>Nocardia</taxon>
    </lineage>
</organism>